<dbReference type="InterPro" id="IPR003877">
    <property type="entry name" value="SPRY_dom"/>
</dbReference>
<dbReference type="Gene3D" id="2.60.120.920">
    <property type="match status" value="2"/>
</dbReference>
<dbReference type="SUPFAM" id="SSF49899">
    <property type="entry name" value="Concanavalin A-like lectins/glucanases"/>
    <property type="match status" value="2"/>
</dbReference>
<reference evidence="3" key="1">
    <citation type="journal article" date="2023" name="PLoS Negl. Trop. Dis.">
        <title>A genome sequence for Biomphalaria pfeifferi, the major vector snail for the human-infecting parasite Schistosoma mansoni.</title>
        <authorList>
            <person name="Bu L."/>
            <person name="Lu L."/>
            <person name="Laidemitt M.R."/>
            <person name="Zhang S.M."/>
            <person name="Mutuku M."/>
            <person name="Mkoji G."/>
            <person name="Steinauer M."/>
            <person name="Loker E.S."/>
        </authorList>
    </citation>
    <scope>NUCLEOTIDE SEQUENCE</scope>
    <source>
        <strain evidence="3">KasaAsao</strain>
    </source>
</reference>
<dbReference type="InterPro" id="IPR013320">
    <property type="entry name" value="ConA-like_dom_sf"/>
</dbReference>
<dbReference type="Proteomes" id="UP001233172">
    <property type="component" value="Unassembled WGS sequence"/>
</dbReference>
<reference evidence="3" key="2">
    <citation type="submission" date="2023-04" db="EMBL/GenBank/DDBJ databases">
        <authorList>
            <person name="Bu L."/>
            <person name="Lu L."/>
            <person name="Laidemitt M.R."/>
            <person name="Zhang S.M."/>
            <person name="Mutuku M."/>
            <person name="Mkoji G."/>
            <person name="Steinauer M."/>
            <person name="Loker E.S."/>
        </authorList>
    </citation>
    <scope>NUCLEOTIDE SEQUENCE</scope>
    <source>
        <strain evidence="3">KasaAsao</strain>
        <tissue evidence="3">Whole Snail</tissue>
    </source>
</reference>
<feature type="domain" description="SPRY" evidence="2">
    <location>
        <begin position="286"/>
        <end position="475"/>
    </location>
</feature>
<proteinExistence type="predicted"/>
<accession>A0AAD8AX24</accession>
<evidence type="ECO:0000256" key="1">
    <source>
        <dbReference type="SAM" id="MobiDB-lite"/>
    </source>
</evidence>
<dbReference type="PANTHER" id="PTHR12864">
    <property type="entry name" value="RAN BINDING PROTEIN 9-RELATED"/>
    <property type="match status" value="1"/>
</dbReference>
<keyword evidence="4" id="KW-1185">Reference proteome</keyword>
<evidence type="ECO:0000313" key="3">
    <source>
        <dbReference type="EMBL" id="KAK0044005.1"/>
    </source>
</evidence>
<dbReference type="EMBL" id="JASAOG010000207">
    <property type="protein sequence ID" value="KAK0044005.1"/>
    <property type="molecule type" value="Genomic_DNA"/>
</dbReference>
<dbReference type="AlphaFoldDB" id="A0AAD8AX24"/>
<protein>
    <submittedName>
        <fullName evidence="3">SPRY domain-containing protein 3</fullName>
    </submittedName>
</protein>
<dbReference type="InterPro" id="IPR043136">
    <property type="entry name" value="B30.2/SPRY_sf"/>
</dbReference>
<comment type="caution">
    <text evidence="3">The sequence shown here is derived from an EMBL/GenBank/DDBJ whole genome shotgun (WGS) entry which is preliminary data.</text>
</comment>
<dbReference type="Pfam" id="PF00622">
    <property type="entry name" value="SPRY"/>
    <property type="match status" value="2"/>
</dbReference>
<gene>
    <name evidence="3" type="ORF">Bpfe_026599</name>
</gene>
<feature type="compositionally biased region" description="Acidic residues" evidence="1">
    <location>
        <begin position="373"/>
        <end position="400"/>
    </location>
</feature>
<dbReference type="SMART" id="SM00449">
    <property type="entry name" value="SPRY"/>
    <property type="match status" value="2"/>
</dbReference>
<evidence type="ECO:0000259" key="2">
    <source>
        <dbReference type="SMART" id="SM00449"/>
    </source>
</evidence>
<sequence length="476" mass="53266">MDEIVRIRAVLHQQRDRVPFAPMQHFQQELGFDQLINNRGRGRIYRYQGPHPARVVGQGIARYEPKFQRIKIEDDVLSYNSESDDLPGVYIAGHSIDYYSNYFEIEVLDVGETSSIYIGLVSDVACLSSPPGVEANSVGYMAENGRFFINYGRGNSDTSQYGPVCGMGDRMGVGVRPVDDPAGGDRHSSRIFFARNGQEIKSFELPLKPYQLFPAVSMQSEGEEVILRLDAQWNPDDVTQMVVDCGEEDWVRLEDVRLNGTTLEYTGRGRTIRDVGLAQAKYPLNTTNHYFEFEIVDPGDKCYVAIGLAKQNYPMRRHPGWNNGSIAYHADDGKLFHGSGLGVHFGPKCSMGDTMGCGIYFPPDYDHDAESQINEEDEEEDSVGQNEDDCDDDEEGDGQLEDLLGLGDSDEDDPFFRPLKKRQQKGKGAKVTVFFTRNGKVVGHREVIVPKGGFYPTIGMLSCNEKVRVDLHPLTG</sequence>
<feature type="region of interest" description="Disordered" evidence="1">
    <location>
        <begin position="367"/>
        <end position="415"/>
    </location>
</feature>
<dbReference type="InterPro" id="IPR035783">
    <property type="entry name" value="SPRYD3_SPRY"/>
</dbReference>
<organism evidence="3 4">
    <name type="scientific">Biomphalaria pfeifferi</name>
    <name type="common">Bloodfluke planorb</name>
    <name type="synonym">Freshwater snail</name>
    <dbReference type="NCBI Taxonomy" id="112525"/>
    <lineage>
        <taxon>Eukaryota</taxon>
        <taxon>Metazoa</taxon>
        <taxon>Spiralia</taxon>
        <taxon>Lophotrochozoa</taxon>
        <taxon>Mollusca</taxon>
        <taxon>Gastropoda</taxon>
        <taxon>Heterobranchia</taxon>
        <taxon>Euthyneura</taxon>
        <taxon>Panpulmonata</taxon>
        <taxon>Hygrophila</taxon>
        <taxon>Lymnaeoidea</taxon>
        <taxon>Planorbidae</taxon>
        <taxon>Biomphalaria</taxon>
    </lineage>
</organism>
<dbReference type="InterPro" id="IPR050618">
    <property type="entry name" value="Ubq-SigPath_Reg"/>
</dbReference>
<name>A0AAD8AX24_BIOPF</name>
<feature type="domain" description="SPRY" evidence="2">
    <location>
        <begin position="102"/>
        <end position="231"/>
    </location>
</feature>
<evidence type="ECO:0000313" key="4">
    <source>
        <dbReference type="Proteomes" id="UP001233172"/>
    </source>
</evidence>
<dbReference type="CDD" id="cd12908">
    <property type="entry name" value="SPRYD3"/>
    <property type="match status" value="1"/>
</dbReference>